<evidence type="ECO:0000259" key="2">
    <source>
        <dbReference type="Pfam" id="PF05193"/>
    </source>
</evidence>
<dbReference type="Pfam" id="PF16187">
    <property type="entry name" value="Peptidase_M16_M"/>
    <property type="match status" value="1"/>
</dbReference>
<evidence type="ECO:0000259" key="3">
    <source>
        <dbReference type="Pfam" id="PF16187"/>
    </source>
</evidence>
<feature type="domain" description="Peptidase M16 middle/third" evidence="3">
    <location>
        <begin position="148"/>
        <end position="429"/>
    </location>
</feature>
<dbReference type="GO" id="GO:0046872">
    <property type="term" value="F:metal ion binding"/>
    <property type="evidence" value="ECO:0007669"/>
    <property type="project" value="UniProtKB-KW"/>
</dbReference>
<dbReference type="InterPro" id="IPR011249">
    <property type="entry name" value="Metalloenz_LuxS/M16"/>
</dbReference>
<dbReference type="GO" id="GO:0043171">
    <property type="term" value="P:peptide catabolic process"/>
    <property type="evidence" value="ECO:0007669"/>
    <property type="project" value="TreeGrafter"/>
</dbReference>
<dbReference type="Proteomes" id="UP001154329">
    <property type="component" value="Chromosome 3"/>
</dbReference>
<keyword evidence="1" id="KW-0479">Metal-binding</keyword>
<accession>A0A9P0J861</accession>
<organism evidence="5 6">
    <name type="scientific">Aphis gossypii</name>
    <name type="common">Cotton aphid</name>
    <dbReference type="NCBI Taxonomy" id="80765"/>
    <lineage>
        <taxon>Eukaryota</taxon>
        <taxon>Metazoa</taxon>
        <taxon>Ecdysozoa</taxon>
        <taxon>Arthropoda</taxon>
        <taxon>Hexapoda</taxon>
        <taxon>Insecta</taxon>
        <taxon>Pterygota</taxon>
        <taxon>Neoptera</taxon>
        <taxon>Paraneoptera</taxon>
        <taxon>Hemiptera</taxon>
        <taxon>Sternorrhyncha</taxon>
        <taxon>Aphidomorpha</taxon>
        <taxon>Aphidoidea</taxon>
        <taxon>Aphididae</taxon>
        <taxon>Aphidini</taxon>
        <taxon>Aphis</taxon>
        <taxon>Aphis</taxon>
    </lineage>
</organism>
<reference evidence="5" key="1">
    <citation type="submission" date="2022-02" db="EMBL/GenBank/DDBJ databases">
        <authorList>
            <person name="King R."/>
        </authorList>
    </citation>
    <scope>NUCLEOTIDE SEQUENCE</scope>
</reference>
<dbReference type="Pfam" id="PF22456">
    <property type="entry name" value="PqqF-like_C_4"/>
    <property type="match status" value="1"/>
</dbReference>
<feature type="domain" description="Coenzyme PQQ synthesis protein F-like C-terminal lobe" evidence="4">
    <location>
        <begin position="537"/>
        <end position="631"/>
    </location>
</feature>
<proteinExistence type="predicted"/>
<dbReference type="GO" id="GO:0051603">
    <property type="term" value="P:proteolysis involved in protein catabolic process"/>
    <property type="evidence" value="ECO:0007669"/>
    <property type="project" value="TreeGrafter"/>
</dbReference>
<evidence type="ECO:0008006" key="7">
    <source>
        <dbReference type="Google" id="ProtNLM"/>
    </source>
</evidence>
<sequence length="739" mass="86491">MADPNHPFNMFKTGTKQTLWDIPNKNKSYVCEKLLEFHSSWYSSHLMYLAVLGKEDLNTLEDMVISLFIHIERKDVEMPVWVDPIYKEEQLATKTIVVPVKDVRELCINFLINNQQPNYKSMYVNGLKLRGPQEWFHEETKLINSLEFQYKDNEPPLNYVTMLTPQMIRYNLKDVLIAEHLIEEWKPDLITELLSYFRPDNMRVTVISKTFQGQTNAEDKYYGTLFAVSKIPMETINFWLEDDICEGIIMPSKNKYLASNFTLVPIEIHKEPEIPKIFYNSSILRCWLKIDTEFRLPKAYVAVDFFSPIVAVDPFNCNIMDIFVKLFNEDFSKHIHNASRAKLHLQLKSSIHGFNFVLHGFNQKINKLLKRIIERLSTFTIDSQRFEIIKEEKIRKLKSIETENPYRSATRYSSIILSETSWSPRELLKSIGGIDVDSVRGFMNNFWSHLYIESFMYGNLNRRMAVILIHLLEKPFLSREGFRPLLSRELIRSREVEIDDGENKLYERITELHSCSGVQVNLQCGVQNIKNNVVVSLFNQIIEESCYNILRTQEQLGYVVTSITRKSNGVLYFCIIVQSDYNPIFVHTRIEHYLSSVESLLNNLIDEEFLKHKESLATKLLEKPKGMIEQAVVYRSDIIDQCYIFKAAEFEVKILTSITKEDIIEFYQQKINLTGPKRRMLSVYIRSTLNPKPDECSTLSSSDINLFITSKIQKIDDINEFKKSHRLYPAPGKLIARWP</sequence>
<dbReference type="InterPro" id="IPR050626">
    <property type="entry name" value="Peptidase_M16"/>
</dbReference>
<keyword evidence="6" id="KW-1185">Reference proteome</keyword>
<evidence type="ECO:0000256" key="1">
    <source>
        <dbReference type="ARBA" id="ARBA00022723"/>
    </source>
</evidence>
<gene>
    <name evidence="5" type="ORF">APHIGO_LOCUS8408</name>
</gene>
<dbReference type="InterPro" id="IPR032632">
    <property type="entry name" value="Peptidase_M16_M"/>
</dbReference>
<evidence type="ECO:0000313" key="6">
    <source>
        <dbReference type="Proteomes" id="UP001154329"/>
    </source>
</evidence>
<evidence type="ECO:0000259" key="4">
    <source>
        <dbReference type="Pfam" id="PF22456"/>
    </source>
</evidence>
<dbReference type="Pfam" id="PF05193">
    <property type="entry name" value="Peptidase_M16_C"/>
    <property type="match status" value="1"/>
</dbReference>
<dbReference type="EMBL" id="OU899036">
    <property type="protein sequence ID" value="CAH1731751.1"/>
    <property type="molecule type" value="Genomic_DNA"/>
</dbReference>
<evidence type="ECO:0000313" key="5">
    <source>
        <dbReference type="EMBL" id="CAH1731751.1"/>
    </source>
</evidence>
<reference evidence="5" key="2">
    <citation type="submission" date="2022-10" db="EMBL/GenBank/DDBJ databases">
        <authorList>
            <consortium name="ENA_rothamsted_submissions"/>
            <consortium name="culmorum"/>
            <person name="King R."/>
        </authorList>
    </citation>
    <scope>NUCLEOTIDE SEQUENCE</scope>
</reference>
<dbReference type="SUPFAM" id="SSF63411">
    <property type="entry name" value="LuxS/MPP-like metallohydrolase"/>
    <property type="match status" value="4"/>
</dbReference>
<dbReference type="InterPro" id="IPR054734">
    <property type="entry name" value="PqqF-like_C_4"/>
</dbReference>
<dbReference type="InterPro" id="IPR007863">
    <property type="entry name" value="Peptidase_M16_C"/>
</dbReference>
<name>A0A9P0J861_APHGO</name>
<protein>
    <recommendedName>
        <fullName evidence="7">Nardilysin</fullName>
    </recommendedName>
</protein>
<dbReference type="GO" id="GO:0005739">
    <property type="term" value="C:mitochondrion"/>
    <property type="evidence" value="ECO:0007669"/>
    <property type="project" value="TreeGrafter"/>
</dbReference>
<dbReference type="GO" id="GO:0004222">
    <property type="term" value="F:metalloendopeptidase activity"/>
    <property type="evidence" value="ECO:0007669"/>
    <property type="project" value="TreeGrafter"/>
</dbReference>
<dbReference type="PANTHER" id="PTHR43690:SF18">
    <property type="entry name" value="INSULIN-DEGRADING ENZYME-RELATED"/>
    <property type="match status" value="1"/>
</dbReference>
<dbReference type="Gene3D" id="3.30.830.10">
    <property type="entry name" value="Metalloenzyme, LuxS/M16 peptidase-like"/>
    <property type="match status" value="4"/>
</dbReference>
<dbReference type="AlphaFoldDB" id="A0A9P0J861"/>
<dbReference type="GO" id="GO:0005829">
    <property type="term" value="C:cytosol"/>
    <property type="evidence" value="ECO:0007669"/>
    <property type="project" value="TreeGrafter"/>
</dbReference>
<feature type="domain" description="Peptidase M16 C-terminal" evidence="2">
    <location>
        <begin position="32"/>
        <end position="124"/>
    </location>
</feature>
<dbReference type="PANTHER" id="PTHR43690">
    <property type="entry name" value="NARDILYSIN"/>
    <property type="match status" value="1"/>
</dbReference>